<accession>A0A4C1ZA01</accession>
<reference evidence="1 2" key="1">
    <citation type="journal article" date="2019" name="Commun. Biol.">
        <title>The bagworm genome reveals a unique fibroin gene that provides high tensile strength.</title>
        <authorList>
            <person name="Kono N."/>
            <person name="Nakamura H."/>
            <person name="Ohtoshi R."/>
            <person name="Tomita M."/>
            <person name="Numata K."/>
            <person name="Arakawa K."/>
        </authorList>
    </citation>
    <scope>NUCLEOTIDE SEQUENCE [LARGE SCALE GENOMIC DNA]</scope>
</reference>
<dbReference type="AlphaFoldDB" id="A0A4C1ZA01"/>
<dbReference type="Proteomes" id="UP000299102">
    <property type="component" value="Unassembled WGS sequence"/>
</dbReference>
<sequence>MEYILIQSGDVFRLERAQCRQFAVVPLTSPRQRARPAETAFAINCGRANERAGFREVDFKWECTLFLKTLPSCQNSLGVPLTVFARPADRVGRILHVFRRFEILHFGRDLAARVDIGVHRPGCVSRTQGEAGPVPYKVRALLRDKGACDTPHYRRLSSPMDTRDSGRITGVLLASWVGIEYLMEEEMG</sequence>
<gene>
    <name evidence="1" type="ORF">EVAR_66504_1</name>
</gene>
<comment type="caution">
    <text evidence="1">The sequence shown here is derived from an EMBL/GenBank/DDBJ whole genome shotgun (WGS) entry which is preliminary data.</text>
</comment>
<evidence type="ECO:0000313" key="2">
    <source>
        <dbReference type="Proteomes" id="UP000299102"/>
    </source>
</evidence>
<proteinExistence type="predicted"/>
<keyword evidence="2" id="KW-1185">Reference proteome</keyword>
<protein>
    <submittedName>
        <fullName evidence="1">Uncharacterized protein</fullName>
    </submittedName>
</protein>
<organism evidence="1 2">
    <name type="scientific">Eumeta variegata</name>
    <name type="common">Bagworm moth</name>
    <name type="synonym">Eumeta japonica</name>
    <dbReference type="NCBI Taxonomy" id="151549"/>
    <lineage>
        <taxon>Eukaryota</taxon>
        <taxon>Metazoa</taxon>
        <taxon>Ecdysozoa</taxon>
        <taxon>Arthropoda</taxon>
        <taxon>Hexapoda</taxon>
        <taxon>Insecta</taxon>
        <taxon>Pterygota</taxon>
        <taxon>Neoptera</taxon>
        <taxon>Endopterygota</taxon>
        <taxon>Lepidoptera</taxon>
        <taxon>Glossata</taxon>
        <taxon>Ditrysia</taxon>
        <taxon>Tineoidea</taxon>
        <taxon>Psychidae</taxon>
        <taxon>Oiketicinae</taxon>
        <taxon>Eumeta</taxon>
    </lineage>
</organism>
<evidence type="ECO:0000313" key="1">
    <source>
        <dbReference type="EMBL" id="GBP83934.1"/>
    </source>
</evidence>
<name>A0A4C1ZA01_EUMVA</name>
<dbReference type="EMBL" id="BGZK01001650">
    <property type="protein sequence ID" value="GBP83934.1"/>
    <property type="molecule type" value="Genomic_DNA"/>
</dbReference>